<gene>
    <name evidence="1" type="ORF">LNP80_20510</name>
</gene>
<evidence type="ECO:0000313" key="1">
    <source>
        <dbReference type="EMBL" id="MCC9036590.1"/>
    </source>
</evidence>
<evidence type="ECO:0000313" key="2">
    <source>
        <dbReference type="Proteomes" id="UP001107960"/>
    </source>
</evidence>
<comment type="caution">
    <text evidence="1">The sequence shown here is derived from an EMBL/GenBank/DDBJ whole genome shotgun (WGS) entry which is preliminary data.</text>
</comment>
<dbReference type="AlphaFoldDB" id="A0A9Q3V113"/>
<accession>A0A9Q3V113</accession>
<reference evidence="1" key="1">
    <citation type="submission" date="2021-11" db="EMBL/GenBank/DDBJ databases">
        <title>Description of novel Chryseobacterium species.</title>
        <authorList>
            <person name="Saticioglu I.B."/>
            <person name="Ay H."/>
            <person name="Altun S."/>
            <person name="Duman M."/>
        </authorList>
    </citation>
    <scope>NUCLEOTIDE SEQUENCE</scope>
    <source>
        <strain evidence="1">C-39</strain>
    </source>
</reference>
<sequence length="281" mass="33888">MYRNIIMHSEPFINEYLIINTFDDLSDELDVFFETALPNEYKSITDYDRFKQTYEIYNDFADTDDFINVLKINKIIIQALDKAQIRIGINEIKIINDRKKIKIFLNEIFKESEFGCDLYNNFCSGQITNFKQIDHSLFSLYAKDLDTIYEFNLKSIIIYIPPLHYKNSPIVFIESDEITYDQTKSKNHYIFDRYNIFYMNYLRNKDNNELVFDKDDIIKANQGFHVSRYENIYRFFSKGIFCFLNFNQLKNQFEFKKILFENHHLTGKQLEVKIRSLIKEL</sequence>
<proteinExistence type="predicted"/>
<organism evidence="1 2">
    <name type="scientific">Chryseobacterium muglaense</name>
    <dbReference type="NCBI Taxonomy" id="2893752"/>
    <lineage>
        <taxon>Bacteria</taxon>
        <taxon>Pseudomonadati</taxon>
        <taxon>Bacteroidota</taxon>
        <taxon>Flavobacteriia</taxon>
        <taxon>Flavobacteriales</taxon>
        <taxon>Weeksellaceae</taxon>
        <taxon>Chryseobacterium group</taxon>
        <taxon>Chryseobacterium</taxon>
    </lineage>
</organism>
<dbReference type="EMBL" id="JAJJML010000001">
    <property type="protein sequence ID" value="MCC9036590.1"/>
    <property type="molecule type" value="Genomic_DNA"/>
</dbReference>
<dbReference type="RefSeq" id="WP_229986465.1">
    <property type="nucleotide sequence ID" value="NZ_JAJJML010000001.1"/>
</dbReference>
<name>A0A9Q3V113_9FLAO</name>
<dbReference type="Proteomes" id="UP001107960">
    <property type="component" value="Unassembled WGS sequence"/>
</dbReference>
<protein>
    <submittedName>
        <fullName evidence="1">Uncharacterized protein</fullName>
    </submittedName>
</protein>